<organism evidence="3 5">
    <name type="scientific">Bursaphelenchus xylophilus</name>
    <name type="common">Pinewood nematode worm</name>
    <name type="synonym">Aphelenchoides xylophilus</name>
    <dbReference type="NCBI Taxonomy" id="6326"/>
    <lineage>
        <taxon>Eukaryota</taxon>
        <taxon>Metazoa</taxon>
        <taxon>Ecdysozoa</taxon>
        <taxon>Nematoda</taxon>
        <taxon>Chromadorea</taxon>
        <taxon>Rhabditida</taxon>
        <taxon>Tylenchina</taxon>
        <taxon>Tylenchomorpha</taxon>
        <taxon>Aphelenchoidea</taxon>
        <taxon>Aphelenchoididae</taxon>
        <taxon>Bursaphelenchus</taxon>
    </lineage>
</organism>
<accession>A0A1I7RUD3</accession>
<dbReference type="Proteomes" id="UP000095284">
    <property type="component" value="Unplaced"/>
</dbReference>
<dbReference type="Proteomes" id="UP000659654">
    <property type="component" value="Unassembled WGS sequence"/>
</dbReference>
<protein>
    <submittedName>
        <fullName evidence="2">(pine wood nematode) hypothetical protein</fullName>
    </submittedName>
</protein>
<dbReference type="Proteomes" id="UP000582659">
    <property type="component" value="Unassembled WGS sequence"/>
</dbReference>
<dbReference type="SMR" id="A0A1I7RUD3"/>
<keyword evidence="1" id="KW-0732">Signal</keyword>
<evidence type="ECO:0000313" key="4">
    <source>
        <dbReference type="Proteomes" id="UP000659654"/>
    </source>
</evidence>
<dbReference type="WBParaSite" id="BXY_0434300.1">
    <property type="protein sequence ID" value="BXY_0434300.1"/>
    <property type="gene ID" value="BXY_0434300"/>
</dbReference>
<dbReference type="EMBL" id="CAJFCV020000004">
    <property type="protein sequence ID" value="CAG9114044.1"/>
    <property type="molecule type" value="Genomic_DNA"/>
</dbReference>
<feature type="signal peptide" evidence="1">
    <location>
        <begin position="1"/>
        <end position="19"/>
    </location>
</feature>
<evidence type="ECO:0000313" key="3">
    <source>
        <dbReference type="Proteomes" id="UP000095284"/>
    </source>
</evidence>
<evidence type="ECO:0000256" key="1">
    <source>
        <dbReference type="SAM" id="SignalP"/>
    </source>
</evidence>
<dbReference type="EMBL" id="CAJFDI010000004">
    <property type="protein sequence ID" value="CAD5225038.1"/>
    <property type="molecule type" value="Genomic_DNA"/>
</dbReference>
<evidence type="ECO:0000313" key="2">
    <source>
        <dbReference type="EMBL" id="CAD5225038.1"/>
    </source>
</evidence>
<sequence>MLAGGTFIFLLMCVSGVLGGNTSDWSREFELPYSRTFERPFEKGSSLIIYASSGVGAKLDLDLKLSTLTLLQIRFNQTHVVLRDDINGECKNEQYICEGAEAAECIRPNAVIEIIVDTLDDGVHVFINGKRRNKKPWLTYALWKFNQLYRNRMRNAWADEALYQAVVICKTFIAVEKTYTKHF</sequence>
<reference evidence="2" key="2">
    <citation type="submission" date="2020-09" db="EMBL/GenBank/DDBJ databases">
        <authorList>
            <person name="Kikuchi T."/>
        </authorList>
    </citation>
    <scope>NUCLEOTIDE SEQUENCE</scope>
    <source>
        <strain evidence="2">Ka4C1</strain>
    </source>
</reference>
<reference evidence="5" key="1">
    <citation type="submission" date="2016-11" db="UniProtKB">
        <authorList>
            <consortium name="WormBaseParasite"/>
        </authorList>
    </citation>
    <scope>IDENTIFICATION</scope>
</reference>
<dbReference type="AlphaFoldDB" id="A0A1I7RUD3"/>
<name>A0A1I7RUD3_BURXY</name>
<keyword evidence="4" id="KW-1185">Reference proteome</keyword>
<feature type="chain" id="PRO_5035359394" evidence="1">
    <location>
        <begin position="20"/>
        <end position="183"/>
    </location>
</feature>
<evidence type="ECO:0000313" key="5">
    <source>
        <dbReference type="WBParaSite" id="BXY_0434300.1"/>
    </source>
</evidence>
<dbReference type="Gene3D" id="2.60.120.200">
    <property type="match status" value="1"/>
</dbReference>
<proteinExistence type="predicted"/>
<gene>
    <name evidence="2" type="ORF">BXYJ_LOCUS8344</name>
</gene>